<accession>A0ABQ9HHN1</accession>
<dbReference type="Pfam" id="PF00648">
    <property type="entry name" value="Peptidase_C2"/>
    <property type="match status" value="1"/>
</dbReference>
<protein>
    <recommendedName>
        <fullName evidence="3">Calpain catalytic domain-containing protein</fullName>
    </recommendedName>
</protein>
<dbReference type="InterPro" id="IPR038765">
    <property type="entry name" value="Papain-like_cys_pep_sf"/>
</dbReference>
<dbReference type="Proteomes" id="UP001159363">
    <property type="component" value="Chromosome 4"/>
</dbReference>
<sequence length="232" mass="25900">MGGSGSSPGDWLWEGLGAALVFDWLPGDGLWEDLGAGLVFDWLWEGLGEGLAIGCERAWEQPGDWLWEGLGTGLVYLLWLGLGAGIVFDWLWEGSENRPCDWLWKGLVAGLVFDWLWEGLGGDIVIDRGRVWALCLIGYRMQLNGTILTELLAGKFWQFGRWVEVVVDDRLPTKDGKLIFSCSSETNEFWSALFEKAYANCRDQSSWVMTVFMNVEICGRPNPGADPEKGGR</sequence>
<evidence type="ECO:0000313" key="4">
    <source>
        <dbReference type="EMBL" id="KAJ8883845.1"/>
    </source>
</evidence>
<gene>
    <name evidence="4" type="ORF">PR048_015700</name>
</gene>
<keyword evidence="5" id="KW-1185">Reference proteome</keyword>
<comment type="caution">
    <text evidence="2">Lacks conserved residue(s) required for the propagation of feature annotation.</text>
</comment>
<dbReference type="PANTHER" id="PTHR10183">
    <property type="entry name" value="CALPAIN"/>
    <property type="match status" value="1"/>
</dbReference>
<organism evidence="4 5">
    <name type="scientific">Dryococelus australis</name>
    <dbReference type="NCBI Taxonomy" id="614101"/>
    <lineage>
        <taxon>Eukaryota</taxon>
        <taxon>Metazoa</taxon>
        <taxon>Ecdysozoa</taxon>
        <taxon>Arthropoda</taxon>
        <taxon>Hexapoda</taxon>
        <taxon>Insecta</taxon>
        <taxon>Pterygota</taxon>
        <taxon>Neoptera</taxon>
        <taxon>Polyneoptera</taxon>
        <taxon>Phasmatodea</taxon>
        <taxon>Verophasmatodea</taxon>
        <taxon>Anareolatae</taxon>
        <taxon>Phasmatidae</taxon>
        <taxon>Eurycanthinae</taxon>
        <taxon>Dryococelus</taxon>
    </lineage>
</organism>
<comment type="similarity">
    <text evidence="1">Belongs to the peptidase C2 family.</text>
</comment>
<dbReference type="PROSITE" id="PS50203">
    <property type="entry name" value="CALPAIN_CAT"/>
    <property type="match status" value="1"/>
</dbReference>
<comment type="caution">
    <text evidence="4">The sequence shown here is derived from an EMBL/GenBank/DDBJ whole genome shotgun (WGS) entry which is preliminary data.</text>
</comment>
<dbReference type="InterPro" id="IPR001300">
    <property type="entry name" value="Peptidase_C2_calpain_cat"/>
</dbReference>
<proteinExistence type="inferred from homology"/>
<evidence type="ECO:0000313" key="5">
    <source>
        <dbReference type="Proteomes" id="UP001159363"/>
    </source>
</evidence>
<name>A0ABQ9HHN1_9NEOP</name>
<dbReference type="PRINTS" id="PR00704">
    <property type="entry name" value="CALPAIN"/>
</dbReference>
<dbReference type="PANTHER" id="PTHR10183:SF433">
    <property type="entry name" value="CALPAIN-A-RELATED"/>
    <property type="match status" value="1"/>
</dbReference>
<evidence type="ECO:0000256" key="2">
    <source>
        <dbReference type="PROSITE-ProRule" id="PRU00239"/>
    </source>
</evidence>
<feature type="domain" description="Calpain catalytic" evidence="3">
    <location>
        <begin position="155"/>
        <end position="200"/>
    </location>
</feature>
<dbReference type="SUPFAM" id="SSF54001">
    <property type="entry name" value="Cysteine proteinases"/>
    <property type="match status" value="1"/>
</dbReference>
<evidence type="ECO:0000259" key="3">
    <source>
        <dbReference type="PROSITE" id="PS50203"/>
    </source>
</evidence>
<evidence type="ECO:0000256" key="1">
    <source>
        <dbReference type="ARBA" id="ARBA00007623"/>
    </source>
</evidence>
<dbReference type="EMBL" id="JARBHB010000005">
    <property type="protein sequence ID" value="KAJ8883845.1"/>
    <property type="molecule type" value="Genomic_DNA"/>
</dbReference>
<reference evidence="4 5" key="1">
    <citation type="submission" date="2023-02" db="EMBL/GenBank/DDBJ databases">
        <title>LHISI_Scaffold_Assembly.</title>
        <authorList>
            <person name="Stuart O.P."/>
            <person name="Cleave R."/>
            <person name="Magrath M.J.L."/>
            <person name="Mikheyev A.S."/>
        </authorList>
    </citation>
    <scope>NUCLEOTIDE SEQUENCE [LARGE SCALE GENOMIC DNA]</scope>
    <source>
        <strain evidence="4">Daus_M_001</strain>
        <tissue evidence="4">Leg muscle</tissue>
    </source>
</reference>
<dbReference type="InterPro" id="IPR022684">
    <property type="entry name" value="Calpain_cysteine_protease"/>
</dbReference>